<name>A0ABY7VU29_9BACT</name>
<protein>
    <submittedName>
        <fullName evidence="2">Uncharacterized protein</fullName>
    </submittedName>
</protein>
<dbReference type="EMBL" id="CP117812">
    <property type="protein sequence ID" value="WDE97562.1"/>
    <property type="molecule type" value="Genomic_DNA"/>
</dbReference>
<evidence type="ECO:0000313" key="3">
    <source>
        <dbReference type="Proteomes" id="UP001214250"/>
    </source>
</evidence>
<keyword evidence="1" id="KW-0732">Signal</keyword>
<gene>
    <name evidence="2" type="ORF">PQO03_17180</name>
</gene>
<organism evidence="2 3">
    <name type="scientific">Lentisphaera profundi</name>
    <dbReference type="NCBI Taxonomy" id="1658616"/>
    <lineage>
        <taxon>Bacteria</taxon>
        <taxon>Pseudomonadati</taxon>
        <taxon>Lentisphaerota</taxon>
        <taxon>Lentisphaeria</taxon>
        <taxon>Lentisphaerales</taxon>
        <taxon>Lentisphaeraceae</taxon>
        <taxon>Lentisphaera</taxon>
    </lineage>
</organism>
<dbReference type="Proteomes" id="UP001214250">
    <property type="component" value="Chromosome 2"/>
</dbReference>
<sequence>MIKKTIYLLLIVISSAVYAAQPKGLKEARDKSEAAYRLSKEQFKKDGEYKKLFKVLIAHNHKFQKMQKDAGIKGGIAQAERIGIIKN</sequence>
<feature type="chain" id="PRO_5046094331" evidence="1">
    <location>
        <begin position="20"/>
        <end position="87"/>
    </location>
</feature>
<proteinExistence type="predicted"/>
<dbReference type="RefSeq" id="WP_274152029.1">
    <property type="nucleotide sequence ID" value="NZ_CP117812.1"/>
</dbReference>
<reference evidence="2 3" key="1">
    <citation type="submission" date="2023-02" db="EMBL/GenBank/DDBJ databases">
        <title>Genome sequence of Lentisphaera profundi SAORIC-696.</title>
        <authorList>
            <person name="Kim e."/>
            <person name="Cho J.-C."/>
            <person name="Choi A."/>
            <person name="Kang I."/>
        </authorList>
    </citation>
    <scope>NUCLEOTIDE SEQUENCE [LARGE SCALE GENOMIC DNA]</scope>
    <source>
        <strain evidence="2 3">SAORIC-696</strain>
    </source>
</reference>
<evidence type="ECO:0000256" key="1">
    <source>
        <dbReference type="SAM" id="SignalP"/>
    </source>
</evidence>
<feature type="signal peptide" evidence="1">
    <location>
        <begin position="1"/>
        <end position="19"/>
    </location>
</feature>
<keyword evidence="3" id="KW-1185">Reference proteome</keyword>
<accession>A0ABY7VU29</accession>
<evidence type="ECO:0000313" key="2">
    <source>
        <dbReference type="EMBL" id="WDE97562.1"/>
    </source>
</evidence>